<dbReference type="PATRIC" id="fig|1454003.3.peg.511"/>
<dbReference type="PROSITE" id="PS51007">
    <property type="entry name" value="CYTC"/>
    <property type="match status" value="1"/>
</dbReference>
<keyword evidence="5 6" id="KW-0408">Iron</keyword>
<dbReference type="Gene3D" id="1.10.760.10">
    <property type="entry name" value="Cytochrome c-like domain"/>
    <property type="match status" value="1"/>
</dbReference>
<gene>
    <name evidence="9" type="primary">cyf</name>
    <name evidence="9" type="ORF">AW10_00492</name>
</gene>
<sequence precursor="true">MKKLMAVVVLASLAAAPVLAADDGAKLYAEKTCGACHGANGTKTLMPDYPKIAGQNAKYLEKQMLDIKTGARANGNSAAMKGVMPLVSDEQIKVLADYISKLKP</sequence>
<feature type="domain" description="Cytochrome c" evidence="8">
    <location>
        <begin position="19"/>
        <end position="103"/>
    </location>
</feature>
<name>A0A011QU54_9PROT</name>
<comment type="caution">
    <text evidence="9">The sequence shown here is derived from an EMBL/GenBank/DDBJ whole genome shotgun (WGS) entry which is preliminary data.</text>
</comment>
<dbReference type="InterPro" id="IPR009056">
    <property type="entry name" value="Cyt_c-like_dom"/>
</dbReference>
<keyword evidence="4" id="KW-0249">Electron transport</keyword>
<dbReference type="GO" id="GO:0046872">
    <property type="term" value="F:metal ion binding"/>
    <property type="evidence" value="ECO:0007669"/>
    <property type="project" value="UniProtKB-KW"/>
</dbReference>
<dbReference type="PANTHER" id="PTHR33751">
    <property type="entry name" value="CBB3-TYPE CYTOCHROME C OXIDASE SUBUNIT FIXP"/>
    <property type="match status" value="1"/>
</dbReference>
<evidence type="ECO:0000259" key="8">
    <source>
        <dbReference type="PROSITE" id="PS51007"/>
    </source>
</evidence>
<protein>
    <submittedName>
        <fullName evidence="9">Low-potential cytochrome c</fullName>
    </submittedName>
</protein>
<keyword evidence="2 6" id="KW-0349">Heme</keyword>
<evidence type="ECO:0000256" key="3">
    <source>
        <dbReference type="ARBA" id="ARBA00022723"/>
    </source>
</evidence>
<dbReference type="InterPro" id="IPR050597">
    <property type="entry name" value="Cytochrome_c_Oxidase_Subunit"/>
</dbReference>
<dbReference type="Proteomes" id="UP000021816">
    <property type="component" value="Unassembled WGS sequence"/>
</dbReference>
<evidence type="ECO:0000256" key="5">
    <source>
        <dbReference type="ARBA" id="ARBA00023004"/>
    </source>
</evidence>
<dbReference type="InterPro" id="IPR036909">
    <property type="entry name" value="Cyt_c-like_dom_sf"/>
</dbReference>
<evidence type="ECO:0000256" key="4">
    <source>
        <dbReference type="ARBA" id="ARBA00022982"/>
    </source>
</evidence>
<evidence type="ECO:0000256" key="2">
    <source>
        <dbReference type="ARBA" id="ARBA00022617"/>
    </source>
</evidence>
<dbReference type="SUPFAM" id="SSF46626">
    <property type="entry name" value="Cytochrome c"/>
    <property type="match status" value="1"/>
</dbReference>
<dbReference type="STRING" id="1454003.AW10_00492"/>
<feature type="signal peptide" evidence="7">
    <location>
        <begin position="1"/>
        <end position="20"/>
    </location>
</feature>
<dbReference type="Pfam" id="PF00034">
    <property type="entry name" value="Cytochrom_C"/>
    <property type="match status" value="1"/>
</dbReference>
<keyword evidence="1" id="KW-0813">Transport</keyword>
<dbReference type="EMBL" id="JEMX01000011">
    <property type="protein sequence ID" value="EXI82389.1"/>
    <property type="molecule type" value="Genomic_DNA"/>
</dbReference>
<dbReference type="GO" id="GO:0020037">
    <property type="term" value="F:heme binding"/>
    <property type="evidence" value="ECO:0007669"/>
    <property type="project" value="InterPro"/>
</dbReference>
<reference evidence="9 10" key="1">
    <citation type="submission" date="2014-02" db="EMBL/GenBank/DDBJ databases">
        <title>Expanding our view of genomic diversity in Candidatus Accumulibacter clades.</title>
        <authorList>
            <person name="Skennerton C.T."/>
            <person name="Barr J.J."/>
            <person name="Slater F.R."/>
            <person name="Bond P.L."/>
            <person name="Tyson G.W."/>
        </authorList>
    </citation>
    <scope>NUCLEOTIDE SEQUENCE [LARGE SCALE GENOMIC DNA]</scope>
    <source>
        <strain evidence="10">BA-92</strain>
    </source>
</reference>
<keyword evidence="3 6" id="KW-0479">Metal-binding</keyword>
<keyword evidence="7" id="KW-0732">Signal</keyword>
<dbReference type="GO" id="GO:0009055">
    <property type="term" value="F:electron transfer activity"/>
    <property type="evidence" value="ECO:0007669"/>
    <property type="project" value="InterPro"/>
</dbReference>
<evidence type="ECO:0000256" key="7">
    <source>
        <dbReference type="SAM" id="SignalP"/>
    </source>
</evidence>
<proteinExistence type="predicted"/>
<evidence type="ECO:0000313" key="10">
    <source>
        <dbReference type="Proteomes" id="UP000021816"/>
    </source>
</evidence>
<evidence type="ECO:0000256" key="6">
    <source>
        <dbReference type="PROSITE-ProRule" id="PRU00433"/>
    </source>
</evidence>
<evidence type="ECO:0000256" key="1">
    <source>
        <dbReference type="ARBA" id="ARBA00022448"/>
    </source>
</evidence>
<organism evidence="9 10">
    <name type="scientific">Candidatus Accumulibacter appositus</name>
    <dbReference type="NCBI Taxonomy" id="1454003"/>
    <lineage>
        <taxon>Bacteria</taxon>
        <taxon>Pseudomonadati</taxon>
        <taxon>Pseudomonadota</taxon>
        <taxon>Betaproteobacteria</taxon>
        <taxon>Candidatus Accumulibacter</taxon>
    </lineage>
</organism>
<feature type="chain" id="PRO_5001463413" evidence="7">
    <location>
        <begin position="21"/>
        <end position="104"/>
    </location>
</feature>
<evidence type="ECO:0000313" key="9">
    <source>
        <dbReference type="EMBL" id="EXI82389.1"/>
    </source>
</evidence>
<accession>A0A011QU54</accession>
<dbReference type="AlphaFoldDB" id="A0A011QU54"/>
<dbReference type="PANTHER" id="PTHR33751:SF9">
    <property type="entry name" value="CYTOCHROME C4"/>
    <property type="match status" value="1"/>
</dbReference>